<feature type="region of interest" description="Disordered" evidence="7">
    <location>
        <begin position="120"/>
        <end position="159"/>
    </location>
</feature>
<keyword evidence="10" id="KW-1185">Reference proteome</keyword>
<feature type="region of interest" description="Disordered" evidence="7">
    <location>
        <begin position="1238"/>
        <end position="1264"/>
    </location>
</feature>
<protein>
    <recommendedName>
        <fullName evidence="8">Condensin complex subunit 1 C-terminal domain-containing protein</fullName>
    </recommendedName>
</protein>
<feature type="compositionally biased region" description="Low complexity" evidence="7">
    <location>
        <begin position="1294"/>
        <end position="1308"/>
    </location>
</feature>
<keyword evidence="2" id="KW-0132">Cell division</keyword>
<evidence type="ECO:0000256" key="4">
    <source>
        <dbReference type="ARBA" id="ARBA00023067"/>
    </source>
</evidence>
<dbReference type="GO" id="GO:0000779">
    <property type="term" value="C:condensed chromosome, centromeric region"/>
    <property type="evidence" value="ECO:0007669"/>
    <property type="project" value="TreeGrafter"/>
</dbReference>
<dbReference type="GO" id="GO:0042393">
    <property type="term" value="F:histone binding"/>
    <property type="evidence" value="ECO:0007669"/>
    <property type="project" value="TreeGrafter"/>
</dbReference>
<feature type="compositionally biased region" description="Polar residues" evidence="7">
    <location>
        <begin position="1309"/>
        <end position="1318"/>
    </location>
</feature>
<dbReference type="GO" id="GO:0005634">
    <property type="term" value="C:nucleus"/>
    <property type="evidence" value="ECO:0007669"/>
    <property type="project" value="UniProtKB-SubCell"/>
</dbReference>
<evidence type="ECO:0000256" key="6">
    <source>
        <dbReference type="ARBA" id="ARBA00023306"/>
    </source>
</evidence>
<evidence type="ECO:0000313" key="9">
    <source>
        <dbReference type="EMBL" id="KAE8076770.1"/>
    </source>
</evidence>
<organism evidence="9 10">
    <name type="scientific">Carpinus fangiana</name>
    <dbReference type="NCBI Taxonomy" id="176857"/>
    <lineage>
        <taxon>Eukaryota</taxon>
        <taxon>Viridiplantae</taxon>
        <taxon>Streptophyta</taxon>
        <taxon>Embryophyta</taxon>
        <taxon>Tracheophyta</taxon>
        <taxon>Spermatophyta</taxon>
        <taxon>Magnoliopsida</taxon>
        <taxon>eudicotyledons</taxon>
        <taxon>Gunneridae</taxon>
        <taxon>Pentapetalae</taxon>
        <taxon>rosids</taxon>
        <taxon>fabids</taxon>
        <taxon>Fagales</taxon>
        <taxon>Betulaceae</taxon>
        <taxon>Carpinus</taxon>
    </lineage>
</organism>
<evidence type="ECO:0000259" key="8">
    <source>
        <dbReference type="Pfam" id="PF12717"/>
    </source>
</evidence>
<dbReference type="PANTHER" id="PTHR14222:SF1">
    <property type="entry name" value="CONDENSIN-2 COMPLEX SUBUNIT D3"/>
    <property type="match status" value="1"/>
</dbReference>
<dbReference type="GO" id="GO:0051301">
    <property type="term" value="P:cell division"/>
    <property type="evidence" value="ECO:0007669"/>
    <property type="project" value="UniProtKB-KW"/>
</dbReference>
<keyword evidence="3" id="KW-0498">Mitosis</keyword>
<dbReference type="GO" id="GO:0007076">
    <property type="term" value="P:mitotic chromosome condensation"/>
    <property type="evidence" value="ECO:0007669"/>
    <property type="project" value="InterPro"/>
</dbReference>
<feature type="domain" description="Condensin complex subunit 1 C-terminal" evidence="8">
    <location>
        <begin position="918"/>
        <end position="1092"/>
    </location>
</feature>
<dbReference type="GO" id="GO:0010032">
    <property type="term" value="P:meiotic chromosome condensation"/>
    <property type="evidence" value="ECO:0007669"/>
    <property type="project" value="TreeGrafter"/>
</dbReference>
<dbReference type="InterPro" id="IPR026971">
    <property type="entry name" value="CND1/NCAPD3"/>
</dbReference>
<evidence type="ECO:0000256" key="5">
    <source>
        <dbReference type="ARBA" id="ARBA00023242"/>
    </source>
</evidence>
<dbReference type="InterPro" id="IPR016024">
    <property type="entry name" value="ARM-type_fold"/>
</dbReference>
<dbReference type="EMBL" id="CM017326">
    <property type="protein sequence ID" value="KAE8076770.1"/>
    <property type="molecule type" value="Genomic_DNA"/>
</dbReference>
<dbReference type="SUPFAM" id="SSF48371">
    <property type="entry name" value="ARM repeat"/>
    <property type="match status" value="1"/>
</dbReference>
<keyword evidence="4" id="KW-0226">DNA condensation</keyword>
<feature type="region of interest" description="Disordered" evidence="7">
    <location>
        <begin position="1290"/>
        <end position="1339"/>
    </location>
</feature>
<keyword evidence="5" id="KW-0539">Nucleus</keyword>
<dbReference type="GO" id="GO:0000796">
    <property type="term" value="C:condensin complex"/>
    <property type="evidence" value="ECO:0007669"/>
    <property type="project" value="TreeGrafter"/>
</dbReference>
<dbReference type="Gene3D" id="1.25.10.10">
    <property type="entry name" value="Leucine-rich Repeat Variant"/>
    <property type="match status" value="1"/>
</dbReference>
<evidence type="ECO:0000256" key="1">
    <source>
        <dbReference type="ARBA" id="ARBA00004123"/>
    </source>
</evidence>
<evidence type="ECO:0000256" key="3">
    <source>
        <dbReference type="ARBA" id="ARBA00022776"/>
    </source>
</evidence>
<evidence type="ECO:0000313" key="10">
    <source>
        <dbReference type="Proteomes" id="UP000327013"/>
    </source>
</evidence>
<gene>
    <name evidence="9" type="ORF">FH972_015397</name>
</gene>
<comment type="subcellular location">
    <subcellularLocation>
        <location evidence="1">Nucleus</location>
    </subcellularLocation>
</comment>
<feature type="compositionally biased region" description="Basic and acidic residues" evidence="7">
    <location>
        <begin position="1319"/>
        <end position="1333"/>
    </location>
</feature>
<dbReference type="InterPro" id="IPR011989">
    <property type="entry name" value="ARM-like"/>
</dbReference>
<dbReference type="Pfam" id="PF12717">
    <property type="entry name" value="Cnd1"/>
    <property type="match status" value="1"/>
</dbReference>
<dbReference type="Proteomes" id="UP000327013">
    <property type="component" value="Chromosome 6"/>
</dbReference>
<sequence>MEEPISRIIAELEEIRHFDNPTTPLSEPTLLDLQTLLDSNDSEHLDSLFEDLSSKSLSLPNHLVRPIALIMDSGPTHLSLLASKVYLSLLLSPNAPVFTLFTPMSFLSLLRSIRRSLKRRTPAPPADAEGSHVVPARRKRKGGGVRDRGLRKNARNSYSESEESEFDVGDLVPVLERLELIMGLIHLDRFPDSLKSLVQTVAEIPVMAVELCGNSACYNRLTELCSRVLSEVLRPEHGDQSDTAAEVLKSLSPLILQLKSPSRTFALGFVTNRMTGLAKVSNGMKKAVVNFPRYLVQKAPEKSEPRALAVESIVEIVKVMEFGDRIGFVEYVVKMTQGKANLRLLAVDLILIFMMSLSDPLGVGSNSGVKDSWGLRCLEALILRCSDASTSIRARALSNLAQLVGFLAGDDKSQTVLKQVMGFGDAGEQILEGGMNSLLRKRCTDEKAAVRKAALVLITKLTALLGGAFDGALLKSMGMACSDPLVSIRKAAISALSEAFRTFPDETVTMEWLHSVPRLITDNESSIQEECENLFLELVLDRISRVGSTSSPQNESIFHDSSLKPKSLEREMELLFPDGTLDLLREICNGEVTPWVKKICASLGKKKRLRHKIVIALQNIIRTSESLWLSQSMLIEKWTAPPGAWLLLSEVSAFLSKAVDWEFLHHHWQLLDKYRVRGDLKNPLAEGDAHVEEEGTESNSVAWARDRVFLLQTISNVSVELPPEPAADLAHNLLKRIEEFNMHSIEVDAHVKALRTLCKRKASNPEEADTLVIKWVDQLLSKASQILQNYVLEVSEANKCGSFFTPPSRKGKRAAAMSRLLSEAVTAVYTIGSLVIVCPTADMNAITPLLHTIITSGNSDPKLNKLPGPTVSLKQTAPSLYIQAWLTMGKICLADGKLAKKYIPLFVQELEKSDCAALRNNLVVMMADFCVRYTALVDCYIAKITKCLCDPCELVRRQTFVLLSRLLQRDYVKWRGVLFLRFLLSLVDESEKIRQLADYLFRSILKVKAPLLAYNSFVEAIFVLNDCHAHSGHTDSQGSQVESQVFSIRGNDENSRSKRMHIYVSLLKQMAPEHLLATFAKLCAEILAAASDGMLNIEDITGQSVLQDAFQILACKEIRITSNRGSSSDSADIDEEGVDVGASAAAARGRAATQAVRKGLIQNTIPIFIELKRLLESKNSPLIGSLMECLRILLKDYKNEIDDILVADKQLQKELIYDMQKYDSSKAKSTAAEAVARMQKSSGYRSPDVSKVKHAQNKLTDKLKNDSKLASAMADAAAAATARSVLREVNKGASTPPLSSLSVPKLKSCNGTSTSQCDRPSDVLESLRKRQSFDSDEEN</sequence>
<reference evidence="9 10" key="1">
    <citation type="submission" date="2019-06" db="EMBL/GenBank/DDBJ databases">
        <title>A chromosomal-level reference genome of Carpinus fangiana (Coryloideae, Betulaceae).</title>
        <authorList>
            <person name="Yang X."/>
            <person name="Wang Z."/>
            <person name="Zhang L."/>
            <person name="Hao G."/>
            <person name="Liu J."/>
            <person name="Yang Y."/>
        </authorList>
    </citation>
    <scope>NUCLEOTIDE SEQUENCE [LARGE SCALE GENOMIC DNA]</scope>
    <source>
        <strain evidence="9">Cfa_2016G</strain>
        <tissue evidence="9">Leaf</tissue>
    </source>
</reference>
<dbReference type="PANTHER" id="PTHR14222">
    <property type="entry name" value="CONDENSIN"/>
    <property type="match status" value="1"/>
</dbReference>
<accession>A0A5N6RG10</accession>
<name>A0A5N6RG10_9ROSI</name>
<keyword evidence="6" id="KW-0131">Cell cycle</keyword>
<dbReference type="InterPro" id="IPR032682">
    <property type="entry name" value="Cnd1_C"/>
</dbReference>
<dbReference type="OrthoDB" id="10263978at2759"/>
<evidence type="ECO:0000256" key="7">
    <source>
        <dbReference type="SAM" id="MobiDB-lite"/>
    </source>
</evidence>
<proteinExistence type="predicted"/>
<evidence type="ECO:0000256" key="2">
    <source>
        <dbReference type="ARBA" id="ARBA00022618"/>
    </source>
</evidence>